<dbReference type="Gene3D" id="3.20.20.370">
    <property type="entry name" value="Glycoside hydrolase/deacetylase"/>
    <property type="match status" value="1"/>
</dbReference>
<dbReference type="InterPro" id="IPR005501">
    <property type="entry name" value="LamB/YcsF/PxpA-like"/>
</dbReference>
<proteinExistence type="predicted"/>
<dbReference type="InterPro" id="IPR011330">
    <property type="entry name" value="Glyco_hydro/deAcase_b/a-brl"/>
</dbReference>
<dbReference type="AlphaFoldDB" id="A0A1X7HNQ2"/>
<evidence type="ECO:0000313" key="2">
    <source>
        <dbReference type="Proteomes" id="UP000192936"/>
    </source>
</evidence>
<dbReference type="SUPFAM" id="SSF88713">
    <property type="entry name" value="Glycoside hydrolase/deacetylase"/>
    <property type="match status" value="1"/>
</dbReference>
<organism evidence="1 2">
    <name type="scientific">Azospirillum oryzae</name>
    <dbReference type="NCBI Taxonomy" id="286727"/>
    <lineage>
        <taxon>Bacteria</taxon>
        <taxon>Pseudomonadati</taxon>
        <taxon>Pseudomonadota</taxon>
        <taxon>Alphaproteobacteria</taxon>
        <taxon>Rhodospirillales</taxon>
        <taxon>Azospirillaceae</taxon>
        <taxon>Azospirillum</taxon>
    </lineage>
</organism>
<evidence type="ECO:0000313" key="1">
    <source>
        <dbReference type="EMBL" id="SMF90075.1"/>
    </source>
</evidence>
<protein>
    <submittedName>
        <fullName evidence="1">UPF0271 protein</fullName>
    </submittedName>
</protein>
<sequence>MVADAYAINCDMGESFGVYRTGDDEGIAPHVDMANIACGFHGGDPMTIGRTVQLAMKHGLKIGAHPSLPDHAGFGRREMKISRADLRDNFIYQIGALKGFLDARGATLNHVKPHGVIYSMSGRTEELAEAVCDAVEPFGVALIGLAGSVSEAVARRRGIRYIPEFYVDLPFDDDGRYIVAKDKPIDLDWVAARLRRALREKIVETTGGKQLPVVFESIGVHLDMPNAASVAAAVRAVLDETQGASAKSQI</sequence>
<name>A0A1X7HNQ2_9PROT</name>
<dbReference type="GO" id="GO:0005975">
    <property type="term" value="P:carbohydrate metabolic process"/>
    <property type="evidence" value="ECO:0007669"/>
    <property type="project" value="InterPro"/>
</dbReference>
<dbReference type="PANTHER" id="PTHR30292">
    <property type="entry name" value="UNCHARACTERIZED PROTEIN YBGL-RELATED"/>
    <property type="match status" value="1"/>
</dbReference>
<gene>
    <name evidence="1" type="ORF">SAMN02982917_6957</name>
</gene>
<dbReference type="EMBL" id="FXAK01000009">
    <property type="protein sequence ID" value="SMF90075.1"/>
    <property type="molecule type" value="Genomic_DNA"/>
</dbReference>
<dbReference type="OrthoDB" id="9773478at2"/>
<accession>A0A1X7HNQ2</accession>
<dbReference type="STRING" id="286727.SAMN02982917_6957"/>
<reference evidence="1 2" key="1">
    <citation type="submission" date="2017-04" db="EMBL/GenBank/DDBJ databases">
        <authorList>
            <person name="Afonso C.L."/>
            <person name="Miller P.J."/>
            <person name="Scott M.A."/>
            <person name="Spackman E."/>
            <person name="Goraichik I."/>
            <person name="Dimitrov K.M."/>
            <person name="Suarez D.L."/>
            <person name="Swayne D.E."/>
        </authorList>
    </citation>
    <scope>NUCLEOTIDE SEQUENCE [LARGE SCALE GENOMIC DNA]</scope>
    <source>
        <strain evidence="1 2">A2P</strain>
    </source>
</reference>
<dbReference type="Pfam" id="PF03746">
    <property type="entry name" value="LamB_YcsF"/>
    <property type="match status" value="1"/>
</dbReference>
<dbReference type="Proteomes" id="UP000192936">
    <property type="component" value="Unassembled WGS sequence"/>
</dbReference>
<dbReference type="NCBIfam" id="NF003814">
    <property type="entry name" value="PRK05406.1-3"/>
    <property type="match status" value="1"/>
</dbReference>
<dbReference type="PANTHER" id="PTHR30292:SF0">
    <property type="entry name" value="5-OXOPROLINASE SUBUNIT A"/>
    <property type="match status" value="1"/>
</dbReference>
<dbReference type="RefSeq" id="WP_085091720.1">
    <property type="nucleotide sequence ID" value="NZ_FXAK01000009.1"/>
</dbReference>